<keyword evidence="2" id="KW-0479">Metal-binding</keyword>
<dbReference type="Proteomes" id="UP000016931">
    <property type="component" value="Unassembled WGS sequence"/>
</dbReference>
<dbReference type="InterPro" id="IPR019787">
    <property type="entry name" value="Znf_PHD-finger"/>
</dbReference>
<dbReference type="GO" id="GO:0003677">
    <property type="term" value="F:DNA binding"/>
    <property type="evidence" value="ECO:0007669"/>
    <property type="project" value="TreeGrafter"/>
</dbReference>
<name>M3D1U6_SPHMS</name>
<evidence type="ECO:0000256" key="6">
    <source>
        <dbReference type="PROSITE-ProRule" id="PRU00146"/>
    </source>
</evidence>
<dbReference type="GO" id="GO:0003682">
    <property type="term" value="F:chromatin binding"/>
    <property type="evidence" value="ECO:0007669"/>
    <property type="project" value="TreeGrafter"/>
</dbReference>
<dbReference type="InterPro" id="IPR019786">
    <property type="entry name" value="Zinc_finger_PHD-type_CS"/>
</dbReference>
<feature type="compositionally biased region" description="Low complexity" evidence="7">
    <location>
        <begin position="126"/>
        <end position="139"/>
    </location>
</feature>
<keyword evidence="10" id="KW-1185">Reference proteome</keyword>
<evidence type="ECO:0000256" key="7">
    <source>
        <dbReference type="SAM" id="MobiDB-lite"/>
    </source>
</evidence>
<dbReference type="GeneID" id="27899769"/>
<feature type="domain" description="PHD-type" evidence="8">
    <location>
        <begin position="279"/>
        <end position="335"/>
    </location>
</feature>
<feature type="compositionally biased region" description="Polar residues" evidence="7">
    <location>
        <begin position="241"/>
        <end position="252"/>
    </location>
</feature>
<dbReference type="AlphaFoldDB" id="M3D1U6"/>
<evidence type="ECO:0000256" key="2">
    <source>
        <dbReference type="ARBA" id="ARBA00022723"/>
    </source>
</evidence>
<dbReference type="PROSITE" id="PS50016">
    <property type="entry name" value="ZF_PHD_2"/>
    <property type="match status" value="1"/>
</dbReference>
<feature type="compositionally biased region" description="Acidic residues" evidence="7">
    <location>
        <begin position="212"/>
        <end position="226"/>
    </location>
</feature>
<dbReference type="GO" id="GO:0045814">
    <property type="term" value="P:negative regulation of gene expression, epigenetic"/>
    <property type="evidence" value="ECO:0007669"/>
    <property type="project" value="TreeGrafter"/>
</dbReference>
<dbReference type="RefSeq" id="XP_016759218.1">
    <property type="nucleotide sequence ID" value="XM_016902632.1"/>
</dbReference>
<feature type="region of interest" description="Disordered" evidence="7">
    <location>
        <begin position="1"/>
        <end position="273"/>
    </location>
</feature>
<dbReference type="CDD" id="cd15502">
    <property type="entry name" value="PHD_Phf1p_Phf2p_like"/>
    <property type="match status" value="1"/>
</dbReference>
<dbReference type="Pfam" id="PF00628">
    <property type="entry name" value="PHD"/>
    <property type="match status" value="1"/>
</dbReference>
<dbReference type="STRING" id="692275.M3D1U6"/>
<evidence type="ECO:0000256" key="5">
    <source>
        <dbReference type="ARBA" id="ARBA00023242"/>
    </source>
</evidence>
<dbReference type="GO" id="GO:0005634">
    <property type="term" value="C:nucleus"/>
    <property type="evidence" value="ECO:0007669"/>
    <property type="project" value="UniProtKB-SubCell"/>
</dbReference>
<dbReference type="Gene3D" id="3.30.40.10">
    <property type="entry name" value="Zinc/RING finger domain, C3HC4 (zinc finger)"/>
    <property type="match status" value="1"/>
</dbReference>
<evidence type="ECO:0000313" key="9">
    <source>
        <dbReference type="EMBL" id="EMF11097.1"/>
    </source>
</evidence>
<evidence type="ECO:0000259" key="8">
    <source>
        <dbReference type="PROSITE" id="PS50016"/>
    </source>
</evidence>
<dbReference type="HOGENOM" id="CLU_025079_0_0_1"/>
<dbReference type="GO" id="GO:0008270">
    <property type="term" value="F:zinc ion binding"/>
    <property type="evidence" value="ECO:0007669"/>
    <property type="project" value="UniProtKB-KW"/>
</dbReference>
<dbReference type="InterPro" id="IPR013083">
    <property type="entry name" value="Znf_RING/FYVE/PHD"/>
</dbReference>
<dbReference type="PANTHER" id="PTHR12628">
    <property type="entry name" value="POLYCOMB-LIKE TRANSCRIPTION FACTOR"/>
    <property type="match status" value="1"/>
</dbReference>
<dbReference type="PANTHER" id="PTHR12628:SF10">
    <property type="entry name" value="HOMEOBOX DOMAIN-CONTAINING PROTEIN"/>
    <property type="match status" value="1"/>
</dbReference>
<dbReference type="eggNOG" id="KOG4323">
    <property type="taxonomic scope" value="Eukaryota"/>
</dbReference>
<organism evidence="9 10">
    <name type="scientific">Sphaerulina musiva (strain SO2202)</name>
    <name type="common">Poplar stem canker fungus</name>
    <name type="synonym">Septoria musiva</name>
    <dbReference type="NCBI Taxonomy" id="692275"/>
    <lineage>
        <taxon>Eukaryota</taxon>
        <taxon>Fungi</taxon>
        <taxon>Dikarya</taxon>
        <taxon>Ascomycota</taxon>
        <taxon>Pezizomycotina</taxon>
        <taxon>Dothideomycetes</taxon>
        <taxon>Dothideomycetidae</taxon>
        <taxon>Mycosphaerellales</taxon>
        <taxon>Mycosphaerellaceae</taxon>
        <taxon>Sphaerulina</taxon>
    </lineage>
</organism>
<dbReference type="OrthoDB" id="5863171at2759"/>
<feature type="compositionally biased region" description="Polar residues" evidence="7">
    <location>
        <begin position="26"/>
        <end position="44"/>
    </location>
</feature>
<feature type="compositionally biased region" description="Low complexity" evidence="7">
    <location>
        <begin position="402"/>
        <end position="415"/>
    </location>
</feature>
<feature type="compositionally biased region" description="Polar residues" evidence="7">
    <location>
        <begin position="86"/>
        <end position="122"/>
    </location>
</feature>
<keyword evidence="3 6" id="KW-0863">Zinc-finger</keyword>
<dbReference type="InterPro" id="IPR001965">
    <property type="entry name" value="Znf_PHD"/>
</dbReference>
<dbReference type="EMBL" id="KB456266">
    <property type="protein sequence ID" value="EMF11097.1"/>
    <property type="molecule type" value="Genomic_DNA"/>
</dbReference>
<dbReference type="PROSITE" id="PS01359">
    <property type="entry name" value="ZF_PHD_1"/>
    <property type="match status" value="1"/>
</dbReference>
<keyword evidence="5" id="KW-0539">Nucleus</keyword>
<sequence length="518" mass="54131">MPDADSAPPEAEDPTSTKHDKEEETQQSPAPAPSSDTGLSSVPPTDSEPKESESETIVVSSNPALAPDDTASNGINPAQPPAQAADLSSHSASNVPQAEVTTGAESTSAVPESTMNMATPSQFAIPAAPASGSASSTPRGRGGTRGRPRTKFPVNGGSQHGASPNATTENGTPVSGRGRGRGRGGGRPRGSGRGRGATRGAARGGKRKRGDDDDDDDDDDDEDDEAGGGASDSSIEITPVATATRSGRSVQKPTTFVPPPPSPTTNKRKRPYNHRNPQAAVCKLCLRGTSPASNPVVFCDGCNAPYHRWCHKPPIEQVVIDKEDAEWYCKICADTKVVKVVPPPVTEVASFVSVSGASEEERRRYFAGLTQGMLVTLLVKATTFRPDLPVFDSKFKDQLLATGNANGNSNGSMSAQPGSKGKEPAGLNRQSDTSLSRENSTAAPPGPNGHDPPPDDAGYTSDVHPENYPRPGQGLMSTLPPETEDLEWLVDDSESTFTHLYHEPPKARAAVHSGDGLV</sequence>
<gene>
    <name evidence="9" type="ORF">SEPMUDRAFT_134315</name>
</gene>
<dbReference type="SUPFAM" id="SSF57903">
    <property type="entry name" value="FYVE/PHD zinc finger"/>
    <property type="match status" value="1"/>
</dbReference>
<evidence type="ECO:0000256" key="4">
    <source>
        <dbReference type="ARBA" id="ARBA00022833"/>
    </source>
</evidence>
<feature type="compositionally biased region" description="Basic and acidic residues" evidence="7">
    <location>
        <begin position="15"/>
        <end position="24"/>
    </location>
</feature>
<proteinExistence type="predicted"/>
<comment type="subcellular location">
    <subcellularLocation>
        <location evidence="1">Nucleus</location>
    </subcellularLocation>
</comment>
<protein>
    <recommendedName>
        <fullName evidence="8">PHD-type domain-containing protein</fullName>
    </recommendedName>
</protein>
<reference evidence="9 10" key="1">
    <citation type="journal article" date="2012" name="PLoS Pathog.">
        <title>Diverse lifestyles and strategies of plant pathogenesis encoded in the genomes of eighteen Dothideomycetes fungi.</title>
        <authorList>
            <person name="Ohm R.A."/>
            <person name="Feau N."/>
            <person name="Henrissat B."/>
            <person name="Schoch C.L."/>
            <person name="Horwitz B.A."/>
            <person name="Barry K.W."/>
            <person name="Condon B.J."/>
            <person name="Copeland A.C."/>
            <person name="Dhillon B."/>
            <person name="Glaser F."/>
            <person name="Hesse C.N."/>
            <person name="Kosti I."/>
            <person name="LaButti K."/>
            <person name="Lindquist E.A."/>
            <person name="Lucas S."/>
            <person name="Salamov A.A."/>
            <person name="Bradshaw R.E."/>
            <person name="Ciuffetti L."/>
            <person name="Hamelin R.C."/>
            <person name="Kema G.H.J."/>
            <person name="Lawrence C."/>
            <person name="Scott J.A."/>
            <person name="Spatafora J.W."/>
            <person name="Turgeon B.G."/>
            <person name="de Wit P.J.G.M."/>
            <person name="Zhong S."/>
            <person name="Goodwin S.B."/>
            <person name="Grigoriev I.V."/>
        </authorList>
    </citation>
    <scope>NUCLEOTIDE SEQUENCE [LARGE SCALE GENOMIC DNA]</scope>
    <source>
        <strain evidence="9 10">SO2202</strain>
    </source>
</reference>
<feature type="compositionally biased region" description="Basic residues" evidence="7">
    <location>
        <begin position="178"/>
        <end position="192"/>
    </location>
</feature>
<dbReference type="SMART" id="SM00249">
    <property type="entry name" value="PHD"/>
    <property type="match status" value="1"/>
</dbReference>
<accession>M3D1U6</accession>
<feature type="compositionally biased region" description="Polar residues" evidence="7">
    <location>
        <begin position="156"/>
        <end position="173"/>
    </location>
</feature>
<dbReference type="InterPro" id="IPR011011">
    <property type="entry name" value="Znf_FYVE_PHD"/>
</dbReference>
<evidence type="ECO:0000256" key="3">
    <source>
        <dbReference type="ARBA" id="ARBA00022771"/>
    </source>
</evidence>
<dbReference type="OMA" id="ACNKCWH"/>
<evidence type="ECO:0000256" key="1">
    <source>
        <dbReference type="ARBA" id="ARBA00004123"/>
    </source>
</evidence>
<feature type="compositionally biased region" description="Polar residues" evidence="7">
    <location>
        <begin position="428"/>
        <end position="441"/>
    </location>
</feature>
<evidence type="ECO:0000313" key="10">
    <source>
        <dbReference type="Proteomes" id="UP000016931"/>
    </source>
</evidence>
<feature type="region of interest" description="Disordered" evidence="7">
    <location>
        <begin position="402"/>
        <end position="485"/>
    </location>
</feature>
<keyword evidence="4" id="KW-0862">Zinc</keyword>